<sequence>MDKETEDTLNTLRVESKKSLFFLARAILKYSDLDPDIHLPICRMLQNYQQNTRRMIVFPRTWFKSTIGSIAYPIWRAINNPNVRLLIAQNTMTNAKKKISSIKAIWESNGLLRAMFPELLPRGDRPWSAECLTLNRNLPEPEGTFEPAGCGTAVTSRHYDEVIQDDTVAPDYDAMTGEIQQPTQTEIEKAIGFHKMCHPLLLHPTKSAITVIGTRWAPEDLIGWIYKNGRGYTAVSRSAREDTNGLPATKEQGGSPIWERFDDDTLDELEAAIGPFMFSMLY</sequence>
<protein>
    <recommendedName>
        <fullName evidence="2">Terminase large subunit gp17-like C-terminal domain-containing protein</fullName>
    </recommendedName>
</protein>
<comment type="caution">
    <text evidence="1">The sequence shown here is derived from an EMBL/GenBank/DDBJ whole genome shotgun (WGS) entry which is preliminary data.</text>
</comment>
<dbReference type="Gene3D" id="3.40.50.300">
    <property type="entry name" value="P-loop containing nucleotide triphosphate hydrolases"/>
    <property type="match status" value="1"/>
</dbReference>
<dbReference type="EMBL" id="LAZR01022285">
    <property type="protein sequence ID" value="KKL82409.1"/>
    <property type="molecule type" value="Genomic_DNA"/>
</dbReference>
<evidence type="ECO:0000313" key="1">
    <source>
        <dbReference type="EMBL" id="KKL82409.1"/>
    </source>
</evidence>
<accession>A0A0F9F7P6</accession>
<gene>
    <name evidence="1" type="ORF">LCGC14_1984990</name>
</gene>
<dbReference type="InterPro" id="IPR027417">
    <property type="entry name" value="P-loop_NTPase"/>
</dbReference>
<proteinExistence type="predicted"/>
<reference evidence="1" key="1">
    <citation type="journal article" date="2015" name="Nature">
        <title>Complex archaea that bridge the gap between prokaryotes and eukaryotes.</title>
        <authorList>
            <person name="Spang A."/>
            <person name="Saw J.H."/>
            <person name="Jorgensen S.L."/>
            <person name="Zaremba-Niedzwiedzka K."/>
            <person name="Martijn J."/>
            <person name="Lind A.E."/>
            <person name="van Eijk R."/>
            <person name="Schleper C."/>
            <person name="Guy L."/>
            <person name="Ettema T.J."/>
        </authorList>
    </citation>
    <scope>NUCLEOTIDE SEQUENCE</scope>
</reference>
<name>A0A0F9F7P6_9ZZZZ</name>
<organism evidence="1">
    <name type="scientific">marine sediment metagenome</name>
    <dbReference type="NCBI Taxonomy" id="412755"/>
    <lineage>
        <taxon>unclassified sequences</taxon>
        <taxon>metagenomes</taxon>
        <taxon>ecological metagenomes</taxon>
    </lineage>
</organism>
<dbReference type="AlphaFoldDB" id="A0A0F9F7P6"/>
<feature type="non-terminal residue" evidence="1">
    <location>
        <position position="282"/>
    </location>
</feature>
<evidence type="ECO:0008006" key="2">
    <source>
        <dbReference type="Google" id="ProtNLM"/>
    </source>
</evidence>